<organism evidence="1">
    <name type="scientific">marine metagenome</name>
    <dbReference type="NCBI Taxonomy" id="408172"/>
    <lineage>
        <taxon>unclassified sequences</taxon>
        <taxon>metagenomes</taxon>
        <taxon>ecological metagenomes</taxon>
    </lineage>
</organism>
<reference evidence="1" key="1">
    <citation type="submission" date="2018-05" db="EMBL/GenBank/DDBJ databases">
        <authorList>
            <person name="Lanie J.A."/>
            <person name="Ng W.-L."/>
            <person name="Kazmierczak K.M."/>
            <person name="Andrzejewski T.M."/>
            <person name="Davidsen T.M."/>
            <person name="Wayne K.J."/>
            <person name="Tettelin H."/>
            <person name="Glass J.I."/>
            <person name="Rusch D."/>
            <person name="Podicherti R."/>
            <person name="Tsui H.-C.T."/>
            <person name="Winkler M.E."/>
        </authorList>
    </citation>
    <scope>NUCLEOTIDE SEQUENCE</scope>
</reference>
<feature type="non-terminal residue" evidence="1">
    <location>
        <position position="1"/>
    </location>
</feature>
<dbReference type="AlphaFoldDB" id="A0A382ZQB9"/>
<accession>A0A382ZQB9</accession>
<gene>
    <name evidence="1" type="ORF">METZ01_LOCUS449722</name>
</gene>
<name>A0A382ZQB9_9ZZZZ</name>
<evidence type="ECO:0000313" key="1">
    <source>
        <dbReference type="EMBL" id="SVD96868.1"/>
    </source>
</evidence>
<dbReference type="EMBL" id="UINC01185254">
    <property type="protein sequence ID" value="SVD96868.1"/>
    <property type="molecule type" value="Genomic_DNA"/>
</dbReference>
<protein>
    <submittedName>
        <fullName evidence="1">Uncharacterized protein</fullName>
    </submittedName>
</protein>
<sequence>DKYSSDESSSLGKFSYKFFKQELSDEDWEINFEGAGPDEGDFEPRSSWGSTIRDKIQSSYKELPDHETRSNVCVMFCTDLVSLIDDDDLIQRFVSLARDTLTESGFMTKSAEGTFSSIEL</sequence>
<proteinExistence type="predicted"/>